<organism evidence="1 2">
    <name type="scientific">Escherichia phage slur05</name>
    <dbReference type="NCBI Taxonomy" id="1720498"/>
    <lineage>
        <taxon>Viruses</taxon>
        <taxon>Duplodnaviria</taxon>
        <taxon>Heunggongvirae</taxon>
        <taxon>Uroviricota</taxon>
        <taxon>Caudoviricetes</taxon>
        <taxon>Dhillonvirus</taxon>
        <taxon>Dhillonvirus slur05</taxon>
    </lineage>
</organism>
<proteinExistence type="predicted"/>
<dbReference type="GeneID" id="26634787"/>
<evidence type="ECO:0000313" key="1">
    <source>
        <dbReference type="EMBL" id="CUL02179.1"/>
    </source>
</evidence>
<sequence>MSASIRDMLMHNRFEIGGRVFRNYFVARAWARHIGKPEGAIRCYTSSR</sequence>
<dbReference type="RefSeq" id="YP_009208127.1">
    <property type="nucleotide sequence ID" value="NC_028901.1"/>
</dbReference>
<dbReference type="EMBL" id="LN881730">
    <property type="protein sequence ID" value="CUL02179.1"/>
    <property type="molecule type" value="Genomic_DNA"/>
</dbReference>
<dbReference type="KEGG" id="vg:26634787"/>
<accession>A0A0M7QEZ2</accession>
<evidence type="ECO:0000313" key="2">
    <source>
        <dbReference type="Proteomes" id="UP000204146"/>
    </source>
</evidence>
<dbReference type="OrthoDB" id="26471at10239"/>
<name>A0A0M7QEZ2_9CAUD</name>
<keyword evidence="2" id="KW-1185">Reference proteome</keyword>
<reference evidence="1 2" key="1">
    <citation type="journal article" date="2015" name="Genome Announc.">
        <title>Draft Genome Sequences of 14 Escherichia coli Phages Isolated from Cattle Slurry.</title>
        <authorList>
            <person name="Smith R."/>
            <person name="O'Hara M."/>
            <person name="Hobman J.L."/>
            <person name="Millard A.D."/>
        </authorList>
    </citation>
    <scope>NUCLEOTIDE SEQUENCE [LARGE SCALE GENOMIC DNA]</scope>
</reference>
<dbReference type="Proteomes" id="UP000204146">
    <property type="component" value="Segment"/>
</dbReference>
<protein>
    <submittedName>
        <fullName evidence="1">Uncharacterized protein</fullName>
    </submittedName>
</protein>